<dbReference type="InterPro" id="IPR000225">
    <property type="entry name" value="Armadillo"/>
</dbReference>
<keyword evidence="4" id="KW-0677">Repeat</keyword>
<keyword evidence="6" id="KW-0418">Kinase</keyword>
<name>A0A7J9F6X0_9ROSI</name>
<sequence>MCELLNFTAILVGLKSSDVNELVAKSFSVTKILLAENNGSDAATSYFKHWVVLVEIFSQAPKGIASPSVINESLKQILDHAVTSRLVDHLCLCLATSGASLSSGSTNMLLAACEACRAIWSLMDAHEIFFVKENPSLFPLDALQSHSLARLDIRDHARGWLAGTEAAKVVDAVTRAFVRSKSVQFAIVNCLHQRVEPALSAAIHVLLPLTENASILSRCCLHNGIIPTVLCGLPNSLPVTTIVSGGADVFKIYWKKFCNIYAYNLPKEAVSRLTILAQLVSSKDTTITSLQPHSTSAMLALASILSLEGGLSVESAISEIAVPLIPPTSTLCDHLKISSDCENDVGPKNTKAVLSYWHGFRDGCVGLLEAKLKWGGPLAVQQLIASGIPLLLINFLASNHSIASRQGVDIPNDGVGLSPIGVVWAVSSICYCLSGGVLTFRQTLLSSENMKLICSLISDVHLKLVRSWVGPGGGKDGIRDTINTVIDFLVFPFVAVQNAPGLPAATASVNSGFILNMGSAAERVCKEDKEMVKAIVEDMGKYIKILLEVGVPSIVLRCLDQLESKDLGRTVAFLAKMVGHRPLAVQLVGKGLLDPNRMRRLLDSSPRDATLDTLMIVSDLARMDKGFYEFINGALILDTLRDFLSHEDPNVRAKACNALGNMCRHSAYFYDSLARHHIIGLLIDRCADPDRRTRKFACFAIGNAAYHNDMLYEELRRSIPQLAKLLVSAEEDKTKANAAGALSNLVRNSNKLCEEIISKGAIQALLKLVADCSAVALNPSKKDAVNESPLKIALFSLGKMCAYPNCRQFLRSSELFPVIGRLRQSPESSIVKLAVAIVSKVTDAS</sequence>
<dbReference type="GO" id="GO:0004674">
    <property type="term" value="F:protein serine/threonine kinase activity"/>
    <property type="evidence" value="ECO:0007669"/>
    <property type="project" value="UniProtKB-KW"/>
</dbReference>
<dbReference type="SMART" id="SM00185">
    <property type="entry name" value="ARM"/>
    <property type="match status" value="3"/>
</dbReference>
<dbReference type="PANTHER" id="PTHR22983:SF6">
    <property type="entry name" value="SERINE_THREONINE-PROTEIN KINASE 36"/>
    <property type="match status" value="1"/>
</dbReference>
<evidence type="ECO:0000256" key="8">
    <source>
        <dbReference type="ARBA" id="ARBA00047899"/>
    </source>
</evidence>
<dbReference type="Proteomes" id="UP000593568">
    <property type="component" value="Unassembled WGS sequence"/>
</dbReference>
<dbReference type="SUPFAM" id="SSF48371">
    <property type="entry name" value="ARM repeat"/>
    <property type="match status" value="1"/>
</dbReference>
<comment type="catalytic activity">
    <reaction evidence="9">
        <text>L-seryl-[protein] + ATP = O-phospho-L-seryl-[protein] + ADP + H(+)</text>
        <dbReference type="Rhea" id="RHEA:17989"/>
        <dbReference type="Rhea" id="RHEA-COMP:9863"/>
        <dbReference type="Rhea" id="RHEA-COMP:11604"/>
        <dbReference type="ChEBI" id="CHEBI:15378"/>
        <dbReference type="ChEBI" id="CHEBI:29999"/>
        <dbReference type="ChEBI" id="CHEBI:30616"/>
        <dbReference type="ChEBI" id="CHEBI:83421"/>
        <dbReference type="ChEBI" id="CHEBI:456216"/>
        <dbReference type="EC" id="2.7.11.1"/>
    </reaction>
</comment>
<dbReference type="Pfam" id="PF02985">
    <property type="entry name" value="HEAT"/>
    <property type="match status" value="1"/>
</dbReference>
<keyword evidence="5" id="KW-0547">Nucleotide-binding</keyword>
<organism evidence="11 12">
    <name type="scientific">Gossypium trilobum</name>
    <dbReference type="NCBI Taxonomy" id="34281"/>
    <lineage>
        <taxon>Eukaryota</taxon>
        <taxon>Viridiplantae</taxon>
        <taxon>Streptophyta</taxon>
        <taxon>Embryophyta</taxon>
        <taxon>Tracheophyta</taxon>
        <taxon>Spermatophyta</taxon>
        <taxon>Magnoliopsida</taxon>
        <taxon>eudicotyledons</taxon>
        <taxon>Gunneridae</taxon>
        <taxon>Pentapetalae</taxon>
        <taxon>rosids</taxon>
        <taxon>malvids</taxon>
        <taxon>Malvales</taxon>
        <taxon>Malvaceae</taxon>
        <taxon>Malvoideae</taxon>
        <taxon>Gossypium</taxon>
    </lineage>
</organism>
<dbReference type="FunFam" id="1.25.10.10:FF:000223">
    <property type="entry name" value="Serine/threonine-protein kinase TIO"/>
    <property type="match status" value="1"/>
</dbReference>
<dbReference type="AlphaFoldDB" id="A0A7J9F6X0"/>
<keyword evidence="3" id="KW-0808">Transferase</keyword>
<evidence type="ECO:0000256" key="4">
    <source>
        <dbReference type="ARBA" id="ARBA00022737"/>
    </source>
</evidence>
<comment type="catalytic activity">
    <reaction evidence="8">
        <text>L-threonyl-[protein] + ATP = O-phospho-L-threonyl-[protein] + ADP + H(+)</text>
        <dbReference type="Rhea" id="RHEA:46608"/>
        <dbReference type="Rhea" id="RHEA-COMP:11060"/>
        <dbReference type="Rhea" id="RHEA-COMP:11605"/>
        <dbReference type="ChEBI" id="CHEBI:15378"/>
        <dbReference type="ChEBI" id="CHEBI:30013"/>
        <dbReference type="ChEBI" id="CHEBI:30616"/>
        <dbReference type="ChEBI" id="CHEBI:61977"/>
        <dbReference type="ChEBI" id="CHEBI:456216"/>
        <dbReference type="EC" id="2.7.11.1"/>
    </reaction>
</comment>
<dbReference type="GO" id="GO:0005737">
    <property type="term" value="C:cytoplasm"/>
    <property type="evidence" value="ECO:0007669"/>
    <property type="project" value="TreeGrafter"/>
</dbReference>
<evidence type="ECO:0000256" key="6">
    <source>
        <dbReference type="ARBA" id="ARBA00022777"/>
    </source>
</evidence>
<dbReference type="PROSITE" id="PS50176">
    <property type="entry name" value="ARM_REPEAT"/>
    <property type="match status" value="1"/>
</dbReference>
<evidence type="ECO:0000256" key="10">
    <source>
        <dbReference type="PROSITE-ProRule" id="PRU00259"/>
    </source>
</evidence>
<keyword evidence="2" id="KW-0723">Serine/threonine-protein kinase</keyword>
<keyword evidence="12" id="KW-1185">Reference proteome</keyword>
<evidence type="ECO:0000256" key="5">
    <source>
        <dbReference type="ARBA" id="ARBA00022741"/>
    </source>
</evidence>
<dbReference type="EMBL" id="JABEZW010000012">
    <property type="protein sequence ID" value="MBA0781049.1"/>
    <property type="molecule type" value="Genomic_DNA"/>
</dbReference>
<proteinExistence type="predicted"/>
<keyword evidence="7" id="KW-0067">ATP-binding</keyword>
<dbReference type="InterPro" id="IPR011989">
    <property type="entry name" value="ARM-like"/>
</dbReference>
<evidence type="ECO:0000256" key="9">
    <source>
        <dbReference type="ARBA" id="ARBA00048679"/>
    </source>
</evidence>
<accession>A0A7J9F6X0</accession>
<dbReference type="PANTHER" id="PTHR22983">
    <property type="entry name" value="PROTEIN KINASE RELATED"/>
    <property type="match status" value="1"/>
</dbReference>
<evidence type="ECO:0000313" key="11">
    <source>
        <dbReference type="EMBL" id="MBA0781049.1"/>
    </source>
</evidence>
<dbReference type="Gene3D" id="1.25.10.10">
    <property type="entry name" value="Leucine-rich Repeat Variant"/>
    <property type="match status" value="1"/>
</dbReference>
<dbReference type="InterPro" id="IPR016024">
    <property type="entry name" value="ARM-type_fold"/>
</dbReference>
<protein>
    <recommendedName>
        <fullName evidence="1">non-specific serine/threonine protein kinase</fullName>
        <ecNumber evidence="1">2.7.11.1</ecNumber>
    </recommendedName>
</protein>
<evidence type="ECO:0000256" key="7">
    <source>
        <dbReference type="ARBA" id="ARBA00022840"/>
    </source>
</evidence>
<evidence type="ECO:0000256" key="2">
    <source>
        <dbReference type="ARBA" id="ARBA00022527"/>
    </source>
</evidence>
<evidence type="ECO:0000256" key="1">
    <source>
        <dbReference type="ARBA" id="ARBA00012513"/>
    </source>
</evidence>
<gene>
    <name evidence="11" type="ORF">Gotri_002009</name>
</gene>
<dbReference type="GO" id="GO:0005524">
    <property type="term" value="F:ATP binding"/>
    <property type="evidence" value="ECO:0007669"/>
    <property type="project" value="UniProtKB-KW"/>
</dbReference>
<dbReference type="InterPro" id="IPR000357">
    <property type="entry name" value="HEAT"/>
</dbReference>
<dbReference type="EC" id="2.7.11.1" evidence="1"/>
<reference evidence="11 12" key="1">
    <citation type="journal article" date="2019" name="Genome Biol. Evol.">
        <title>Insights into the evolution of the New World diploid cottons (Gossypium, subgenus Houzingenia) based on genome sequencing.</title>
        <authorList>
            <person name="Grover C.E."/>
            <person name="Arick M.A. 2nd"/>
            <person name="Thrash A."/>
            <person name="Conover J.L."/>
            <person name="Sanders W.S."/>
            <person name="Peterson D.G."/>
            <person name="Frelichowski J.E."/>
            <person name="Scheffler J.A."/>
            <person name="Scheffler B.E."/>
            <person name="Wendel J.F."/>
        </authorList>
    </citation>
    <scope>NUCLEOTIDE SEQUENCE [LARGE SCALE GENOMIC DNA]</scope>
    <source>
        <strain evidence="11">8</strain>
        <tissue evidence="11">Leaf</tissue>
    </source>
</reference>
<evidence type="ECO:0000256" key="3">
    <source>
        <dbReference type="ARBA" id="ARBA00022679"/>
    </source>
</evidence>
<feature type="repeat" description="ARM" evidence="10">
    <location>
        <begin position="717"/>
        <end position="748"/>
    </location>
</feature>
<comment type="caution">
    <text evidence="11">The sequence shown here is derived from an EMBL/GenBank/DDBJ whole genome shotgun (WGS) entry which is preliminary data.</text>
</comment>
<evidence type="ECO:0000313" key="12">
    <source>
        <dbReference type="Proteomes" id="UP000593568"/>
    </source>
</evidence>